<evidence type="ECO:0000256" key="1">
    <source>
        <dbReference type="SAM" id="MobiDB-lite"/>
    </source>
</evidence>
<accession>A0A919H0R6</accession>
<comment type="caution">
    <text evidence="3">The sequence shown here is derived from an EMBL/GenBank/DDBJ whole genome shotgun (WGS) entry which is preliminary data.</text>
</comment>
<feature type="chain" id="PRO_5037134254" evidence="2">
    <location>
        <begin position="28"/>
        <end position="265"/>
    </location>
</feature>
<keyword evidence="2" id="KW-0732">Signal</keyword>
<evidence type="ECO:0000256" key="2">
    <source>
        <dbReference type="SAM" id="SignalP"/>
    </source>
</evidence>
<feature type="signal peptide" evidence="2">
    <location>
        <begin position="1"/>
        <end position="27"/>
    </location>
</feature>
<dbReference type="RefSeq" id="WP_031146978.1">
    <property type="nucleotide sequence ID" value="NZ_BNEE01000006.1"/>
</dbReference>
<feature type="compositionally biased region" description="Basic and acidic residues" evidence="1">
    <location>
        <begin position="225"/>
        <end position="247"/>
    </location>
</feature>
<feature type="region of interest" description="Disordered" evidence="1">
    <location>
        <begin position="27"/>
        <end position="63"/>
    </location>
</feature>
<name>A0A919H0R6_9ACTN</name>
<keyword evidence="4" id="KW-1185">Reference proteome</keyword>
<evidence type="ECO:0000313" key="3">
    <source>
        <dbReference type="EMBL" id="GHI88195.1"/>
    </source>
</evidence>
<sequence>MRKALTVSAIVLASSMALGGAATTAFAADAPTPTPTSSPSSSPAPHTAPAGLKLSTATAKPGDSVQFQMEVPDGSTNLSVSSKALNDVKMTDGRGGTAKVAEVPDGSYGISLTGTGPDGAKLQATAQLSVKAAPQPAPQAPSLNLSTDFGHPGDKVVVTIRTTEKNAYVRSDAFGGQVNLKSDGKGTWTGTAIVAKDVKTGYYGVQAFAGGKQFDTVKFSTEATGGKDVKPHTDPRVKPLKPSEHKKPQGSVNTGQAPAGSPADA</sequence>
<dbReference type="EMBL" id="BNEE01000006">
    <property type="protein sequence ID" value="GHI88195.1"/>
    <property type="molecule type" value="Genomic_DNA"/>
</dbReference>
<proteinExistence type="predicted"/>
<dbReference type="OrthoDB" id="4163798at2"/>
<organism evidence="3 4">
    <name type="scientific">Streptomyces xanthophaeus</name>
    <dbReference type="NCBI Taxonomy" id="67385"/>
    <lineage>
        <taxon>Bacteria</taxon>
        <taxon>Bacillati</taxon>
        <taxon>Actinomycetota</taxon>
        <taxon>Actinomycetes</taxon>
        <taxon>Kitasatosporales</taxon>
        <taxon>Streptomycetaceae</taxon>
        <taxon>Streptomyces</taxon>
    </lineage>
</organism>
<evidence type="ECO:0000313" key="4">
    <source>
        <dbReference type="Proteomes" id="UP000600026"/>
    </source>
</evidence>
<dbReference type="AlphaFoldDB" id="A0A919H0R6"/>
<reference evidence="3" key="1">
    <citation type="submission" date="2020-09" db="EMBL/GenBank/DDBJ databases">
        <title>Whole genome shotgun sequence of Streptomyces xanthophaeus NBRC 12829.</title>
        <authorList>
            <person name="Komaki H."/>
            <person name="Tamura T."/>
        </authorList>
    </citation>
    <scope>NUCLEOTIDE SEQUENCE</scope>
    <source>
        <strain evidence="3">NBRC 12829</strain>
    </source>
</reference>
<feature type="compositionally biased region" description="Low complexity" evidence="1">
    <location>
        <begin position="27"/>
        <end position="50"/>
    </location>
</feature>
<gene>
    <name evidence="3" type="ORF">Sxan_55590</name>
</gene>
<protein>
    <submittedName>
        <fullName evidence="3">Uncharacterized protein</fullName>
    </submittedName>
</protein>
<feature type="region of interest" description="Disordered" evidence="1">
    <location>
        <begin position="222"/>
        <end position="265"/>
    </location>
</feature>
<dbReference type="Proteomes" id="UP000600026">
    <property type="component" value="Unassembled WGS sequence"/>
</dbReference>